<reference evidence="2 3" key="1">
    <citation type="journal article" date="2020" name="Genome Biol. Evol.">
        <title>Comparative genomics of strictly vertically transmitted, feminizing microsporidia endosymbionts of amphipod crustaceans.</title>
        <authorList>
            <person name="Cormier A."/>
            <person name="Chebbi M.A."/>
            <person name="Giraud I."/>
            <person name="Wattier R."/>
            <person name="Teixeira M."/>
            <person name="Gilbert C."/>
            <person name="Rigaud T."/>
            <person name="Cordaux R."/>
        </authorList>
    </citation>
    <scope>NUCLEOTIDE SEQUENCE [LARGE SCALE GENOMIC DNA]</scope>
    <source>
        <strain evidence="2 3">Ou3-Ou53</strain>
    </source>
</reference>
<dbReference type="Pfam" id="PF18658">
    <property type="entry name" value="zf-C2H2_12"/>
    <property type="match status" value="1"/>
</dbReference>
<dbReference type="AlphaFoldDB" id="A0A9P6KXE7"/>
<proteinExistence type="predicted"/>
<sequence>MSRKRSIQEEGRTFQSRWKLDYFCTEINNEIICLLCQKKIGAAKEYNINRHYNTKHYEEYNVFEGIIREEKFEKLLSSFNSQHTFFSKLSIRNKSLTRVSYEISYILGCRGKPFSDGELIKDCMIRAAELICPEVRQKFADIPLSRNTVAERIGDISDNLTSQIRDLATKFMSFSLAVDESTDIRDVAKVSVFFRGCDIDMNITEELLDIIPLKATTMGKDIFEAVMRLLEYQHFPLEKLVSVTTDGAKS</sequence>
<evidence type="ECO:0000313" key="3">
    <source>
        <dbReference type="Proteomes" id="UP000740883"/>
    </source>
</evidence>
<evidence type="ECO:0000313" key="2">
    <source>
        <dbReference type="EMBL" id="KAF9746890.1"/>
    </source>
</evidence>
<name>A0A9P6KXE7_9MICR</name>
<dbReference type="InterPro" id="IPR040647">
    <property type="entry name" value="SPIN-DOC_Znf-C2H2"/>
</dbReference>
<dbReference type="OrthoDB" id="6594378at2759"/>
<accession>A0A9P6KXE7</accession>
<dbReference type="PANTHER" id="PTHR45913:SF5">
    <property type="entry name" value="GENERAL TRANSCRIPTION FACTOR II-I REPEAT DOMAIN-CONTAINING PROTEIN 2A-LIKE PROTEIN"/>
    <property type="match status" value="1"/>
</dbReference>
<dbReference type="Proteomes" id="UP000740883">
    <property type="component" value="Unassembled WGS sequence"/>
</dbReference>
<comment type="caution">
    <text evidence="2">The sequence shown here is derived from an EMBL/GenBank/DDBJ whole genome shotgun (WGS) entry which is preliminary data.</text>
</comment>
<protein>
    <submittedName>
        <fullName evidence="2">General transcription factor II-I repeat domain-containing protein 2</fullName>
    </submittedName>
</protein>
<feature type="non-terminal residue" evidence="2">
    <location>
        <position position="250"/>
    </location>
</feature>
<dbReference type="EMBL" id="SBJO01001375">
    <property type="protein sequence ID" value="KAF9746890.1"/>
    <property type="molecule type" value="Genomic_DNA"/>
</dbReference>
<keyword evidence="3" id="KW-1185">Reference proteome</keyword>
<dbReference type="PANTHER" id="PTHR45913">
    <property type="entry name" value="EPM2A-INTERACTING PROTEIN 1"/>
    <property type="match status" value="1"/>
</dbReference>
<gene>
    <name evidence="2" type="primary">GTF2IRD2_0</name>
    <name evidence="2" type="ORF">NGRA_3534</name>
</gene>
<organism evidence="2 3">
    <name type="scientific">Nosema granulosis</name>
    <dbReference type="NCBI Taxonomy" id="83296"/>
    <lineage>
        <taxon>Eukaryota</taxon>
        <taxon>Fungi</taxon>
        <taxon>Fungi incertae sedis</taxon>
        <taxon>Microsporidia</taxon>
        <taxon>Nosematidae</taxon>
        <taxon>Nosema</taxon>
    </lineage>
</organism>
<feature type="domain" description="SPIN-DOC-like zinc-finger" evidence="1">
    <location>
        <begin position="15"/>
        <end position="58"/>
    </location>
</feature>
<evidence type="ECO:0000259" key="1">
    <source>
        <dbReference type="Pfam" id="PF18658"/>
    </source>
</evidence>